<feature type="region of interest" description="Disordered" evidence="1">
    <location>
        <begin position="215"/>
        <end position="235"/>
    </location>
</feature>
<dbReference type="SUPFAM" id="SSF103473">
    <property type="entry name" value="MFS general substrate transporter"/>
    <property type="match status" value="1"/>
</dbReference>
<dbReference type="PROSITE" id="PS50850">
    <property type="entry name" value="MFS"/>
    <property type="match status" value="1"/>
</dbReference>
<dbReference type="EMBL" id="CZRL01000052">
    <property type="protein sequence ID" value="CUS51013.1"/>
    <property type="molecule type" value="Genomic_DNA"/>
</dbReference>
<feature type="domain" description="Major facilitator superfamily (MFS) profile" evidence="3">
    <location>
        <begin position="28"/>
        <end position="429"/>
    </location>
</feature>
<feature type="transmembrane region" description="Helical" evidence="2">
    <location>
        <begin position="150"/>
        <end position="171"/>
    </location>
</feature>
<dbReference type="InterPro" id="IPR020846">
    <property type="entry name" value="MFS_dom"/>
</dbReference>
<name>A0A170PQW5_9ZZZZ</name>
<evidence type="ECO:0000256" key="1">
    <source>
        <dbReference type="SAM" id="MobiDB-lite"/>
    </source>
</evidence>
<feature type="transmembrane region" description="Helical" evidence="2">
    <location>
        <begin position="90"/>
        <end position="109"/>
    </location>
</feature>
<evidence type="ECO:0000313" key="4">
    <source>
        <dbReference type="EMBL" id="CUS51013.1"/>
    </source>
</evidence>
<organism evidence="4">
    <name type="scientific">hydrothermal vent metagenome</name>
    <dbReference type="NCBI Taxonomy" id="652676"/>
    <lineage>
        <taxon>unclassified sequences</taxon>
        <taxon>metagenomes</taxon>
        <taxon>ecological metagenomes</taxon>
    </lineage>
</organism>
<dbReference type="InterPro" id="IPR036259">
    <property type="entry name" value="MFS_trans_sf"/>
</dbReference>
<feature type="transmembrane region" description="Helical" evidence="2">
    <location>
        <begin position="183"/>
        <end position="203"/>
    </location>
</feature>
<feature type="transmembrane region" description="Helical" evidence="2">
    <location>
        <begin position="115"/>
        <end position="138"/>
    </location>
</feature>
<dbReference type="PANTHER" id="PTHR11360">
    <property type="entry name" value="MONOCARBOXYLATE TRANSPORTER"/>
    <property type="match status" value="1"/>
</dbReference>
<dbReference type="AlphaFoldDB" id="A0A170PQW5"/>
<dbReference type="InterPro" id="IPR050327">
    <property type="entry name" value="Proton-linked_MCT"/>
</dbReference>
<evidence type="ECO:0000256" key="2">
    <source>
        <dbReference type="SAM" id="Phobius"/>
    </source>
</evidence>
<reference evidence="4" key="1">
    <citation type="submission" date="2015-10" db="EMBL/GenBank/DDBJ databases">
        <authorList>
            <person name="Gilbert D.G."/>
        </authorList>
    </citation>
    <scope>NUCLEOTIDE SEQUENCE</scope>
</reference>
<keyword evidence="2" id="KW-0472">Membrane</keyword>
<dbReference type="InterPro" id="IPR011701">
    <property type="entry name" value="MFS"/>
</dbReference>
<feature type="transmembrane region" description="Helical" evidence="2">
    <location>
        <begin position="282"/>
        <end position="305"/>
    </location>
</feature>
<feature type="transmembrane region" description="Helical" evidence="2">
    <location>
        <begin position="21"/>
        <end position="38"/>
    </location>
</feature>
<keyword evidence="2" id="KW-0812">Transmembrane</keyword>
<dbReference type="Pfam" id="PF07690">
    <property type="entry name" value="MFS_1"/>
    <property type="match status" value="2"/>
</dbReference>
<dbReference type="GO" id="GO:0022857">
    <property type="term" value="F:transmembrane transporter activity"/>
    <property type="evidence" value="ECO:0007669"/>
    <property type="project" value="InterPro"/>
</dbReference>
<evidence type="ECO:0000259" key="3">
    <source>
        <dbReference type="PROSITE" id="PS50850"/>
    </source>
</evidence>
<accession>A0A170PQW5</accession>
<feature type="transmembrane region" description="Helical" evidence="2">
    <location>
        <begin position="58"/>
        <end position="78"/>
    </location>
</feature>
<keyword evidence="2" id="KW-1133">Transmembrane helix</keyword>
<gene>
    <name evidence="4" type="ORF">MGWOODY_XGa180</name>
</gene>
<feature type="transmembrane region" description="Helical" evidence="2">
    <location>
        <begin position="312"/>
        <end position="331"/>
    </location>
</feature>
<protein>
    <submittedName>
        <fullName evidence="4">MFS transporter</fullName>
    </submittedName>
</protein>
<proteinExistence type="predicted"/>
<feature type="transmembrane region" description="Helical" evidence="2">
    <location>
        <begin position="248"/>
        <end position="270"/>
    </location>
</feature>
<dbReference type="Gene3D" id="1.20.1250.20">
    <property type="entry name" value="MFS general substrate transporter like domains"/>
    <property type="match status" value="2"/>
</dbReference>
<sequence length="429" mass="46115">MAAGLTYVRGLPVWLQHRLPFFYGWVVLTAVCCAGFARQGPAVATLSIFIEPMTGEFGWSRTSLSAAVSLGGVLAAIASPLLGPILDRRGARVMLCVAVLVTGMCALLLSLTQSLIVFILLFCIARMSFASPFELGIYGAVNNWFVRKRGIATSMATFMQMMGLMAMPLIAQLTINTHGWRSGWIAIGITVLIVGFIPVWLLVVRRPEDMGIVPDGTDQTGKEIAQDSQGSPSEPAFTRAQAVRTGTFWLLSLYTLLVYPVQAGVSLHQVPHLIERGIDPTIAATIIGVFSLLSAISGLAFGAFIRHLGVRWSLMLTALFLALSAVVMVWITQSWHGYVAAALFGMGIGGMLTVLPLAWADYFGRASYGAIRGTALVVQVVAQAAGPLISGILRDYTGNYVWSLWVFVVFSVVAILTAVLIRVPPPPAR</sequence>
<dbReference type="PANTHER" id="PTHR11360:SF290">
    <property type="entry name" value="MONOCARBOXYLATE MFS PERMEASE"/>
    <property type="match status" value="1"/>
</dbReference>
<feature type="transmembrane region" description="Helical" evidence="2">
    <location>
        <begin position="399"/>
        <end position="421"/>
    </location>
</feature>
<feature type="transmembrane region" description="Helical" evidence="2">
    <location>
        <begin position="337"/>
        <end position="359"/>
    </location>
</feature>